<evidence type="ECO:0000256" key="1">
    <source>
        <dbReference type="ARBA" id="ARBA00003422"/>
    </source>
</evidence>
<evidence type="ECO:0000256" key="15">
    <source>
        <dbReference type="ARBA" id="ARBA00029338"/>
    </source>
</evidence>
<keyword evidence="14 17" id="KW-0456">Lyase</keyword>
<evidence type="ECO:0000256" key="16">
    <source>
        <dbReference type="ARBA" id="ARBA00032706"/>
    </source>
</evidence>
<comment type="similarity">
    <text evidence="4 17">Belongs to the aconitase/IPM isomerase family.</text>
</comment>
<dbReference type="EC" id="4.2.1.36" evidence="5 17"/>
<dbReference type="InterPro" id="IPR015931">
    <property type="entry name" value="Acnase/IPM_dHydase_lsu_aba_1/3"/>
</dbReference>
<keyword evidence="13 17" id="KW-0457">Lysine biosynthesis</keyword>
<evidence type="ECO:0000256" key="3">
    <source>
        <dbReference type="ARBA" id="ARBA00005106"/>
    </source>
</evidence>
<comment type="pathway">
    <text evidence="3 17">Amino-acid biosynthesis; L-lysine biosynthesis via AAA pathway; L-alpha-aminoadipate from 2-oxoglutarate: step 3/5.</text>
</comment>
<evidence type="ECO:0000313" key="22">
    <source>
        <dbReference type="Proteomes" id="UP001150925"/>
    </source>
</evidence>
<sequence length="772" mass="83114">MLSNSRNLWNGYQPRGAFQLRRLLGQNRLIHFQHTVLPKPRFANGRLLRPVQRLPETTTAWSVRLASSQTKTSSRPQNLIEQIVQRHAVGLEPNQHVYSGDFVSIQPHHVLTHDNTGAVMKKFQSIGATGFANPRQPVFALDHDVQNKSEANLNKYRGIAAFAKEHQVDFYPAGRGIGHQVMIEEGYAFPNTLTVASDSHSNMYGGIGCLGTPIVRTDAAAVWATGKTWWQIPPVVRVQLEGQLPLGVTGKDVIVALCGTFSKDEVLNTAIEFGGSGVAQLSIEDRLAIANMTTEWGALAGVFPVDEVTQRWLQSRVDKVRSVTRFLNPNFSSQQLEQQGDAFTHPRVNSDTVGQVFADNIQAQPGSTYAKTLTLDLSTLTPHVSGPNSVKVATPLAELERQQVAIHKAYLVSCVNSRASDIHQAAQVLRGKKVHPNVEFYLAAASVEVQKEATEAGDWQALLDAGARVLPPGCGPCIGLGAGLLKDGEVGISATNRNFKGRMGSPKSQAYLASPAVVAASAVAGHICGPSTTALQSGGTASGPNHSIVDHRAQSSDTNSTPSSDVSAPRVSIVPGFPETFQGELILCSQDNLNTDGIYPGKYTYNDNMTVDDMKKVVMENYDPQFVQQAHAGDVLIGGFNFGTGSSREQAATALLAFGIRLVIAGSFSDIFKRNAINNGLLVLESPQLVETLRRAFKQTSASELPLTWRSGWSAHLDVASGRLSLSSTAGDAPLLATTSFQLPLIGKAAQDLVVDGGLENWVKKQMAIPRD</sequence>
<comment type="catalytic activity">
    <reaction evidence="15 17">
        <text>(2R,3S)-homoisocitrate = cis-homoaconitate + H2O</text>
        <dbReference type="Rhea" id="RHEA:15485"/>
        <dbReference type="ChEBI" id="CHEBI:15377"/>
        <dbReference type="ChEBI" id="CHEBI:15404"/>
        <dbReference type="ChEBI" id="CHEBI:58174"/>
        <dbReference type="EC" id="4.2.1.36"/>
    </reaction>
</comment>
<evidence type="ECO:0000256" key="11">
    <source>
        <dbReference type="ARBA" id="ARBA00023014"/>
    </source>
</evidence>
<evidence type="ECO:0000256" key="18">
    <source>
        <dbReference type="SAM" id="MobiDB-lite"/>
    </source>
</evidence>
<dbReference type="GO" id="GO:0005739">
    <property type="term" value="C:mitochondrion"/>
    <property type="evidence" value="ECO:0007669"/>
    <property type="project" value="UniProtKB-SubCell"/>
</dbReference>
<evidence type="ECO:0000256" key="10">
    <source>
        <dbReference type="ARBA" id="ARBA00023004"/>
    </source>
</evidence>
<dbReference type="AlphaFoldDB" id="A0A9W8E5T3"/>
<organism evidence="21 22">
    <name type="scientific">Dispira parvispora</name>
    <dbReference type="NCBI Taxonomy" id="1520584"/>
    <lineage>
        <taxon>Eukaryota</taxon>
        <taxon>Fungi</taxon>
        <taxon>Fungi incertae sedis</taxon>
        <taxon>Zoopagomycota</taxon>
        <taxon>Kickxellomycotina</taxon>
        <taxon>Dimargaritomycetes</taxon>
        <taxon>Dimargaritales</taxon>
        <taxon>Dimargaritaceae</taxon>
        <taxon>Dispira</taxon>
    </lineage>
</organism>
<dbReference type="Gene3D" id="3.30.499.10">
    <property type="entry name" value="Aconitase, domain 3"/>
    <property type="match status" value="2"/>
</dbReference>
<proteinExistence type="inferred from homology"/>
<dbReference type="Proteomes" id="UP001150925">
    <property type="component" value="Unassembled WGS sequence"/>
</dbReference>
<dbReference type="PANTHER" id="PTHR43822">
    <property type="entry name" value="HOMOACONITASE, MITOCHONDRIAL-RELATED"/>
    <property type="match status" value="1"/>
</dbReference>
<evidence type="ECO:0000256" key="9">
    <source>
        <dbReference type="ARBA" id="ARBA00022946"/>
    </source>
</evidence>
<dbReference type="InterPro" id="IPR036008">
    <property type="entry name" value="Aconitase_4Fe-4S_dom"/>
</dbReference>
<evidence type="ECO:0000256" key="12">
    <source>
        <dbReference type="ARBA" id="ARBA00023128"/>
    </source>
</evidence>
<keyword evidence="8 17" id="KW-0479">Metal-binding</keyword>
<dbReference type="GO" id="GO:0051539">
    <property type="term" value="F:4 iron, 4 sulfur cluster binding"/>
    <property type="evidence" value="ECO:0007669"/>
    <property type="project" value="UniProtKB-UniRule"/>
</dbReference>
<comment type="subcellular location">
    <subcellularLocation>
        <location evidence="2 17">Mitochondrion</location>
    </subcellularLocation>
</comment>
<feature type="region of interest" description="Disordered" evidence="18">
    <location>
        <begin position="534"/>
        <end position="569"/>
    </location>
</feature>
<evidence type="ECO:0000256" key="4">
    <source>
        <dbReference type="ARBA" id="ARBA00007185"/>
    </source>
</evidence>
<evidence type="ECO:0000259" key="20">
    <source>
        <dbReference type="Pfam" id="PF00694"/>
    </source>
</evidence>
<accession>A0A9W8E5T3</accession>
<dbReference type="InterPro" id="IPR015928">
    <property type="entry name" value="Aconitase/3IPM_dehydase_swvl"/>
</dbReference>
<evidence type="ECO:0000313" key="21">
    <source>
        <dbReference type="EMBL" id="KAJ1969380.1"/>
    </source>
</evidence>
<feature type="domain" description="Aconitase A/isopropylmalate dehydratase small subunit swivel" evidence="20">
    <location>
        <begin position="570"/>
        <end position="688"/>
    </location>
</feature>
<dbReference type="Pfam" id="PF00330">
    <property type="entry name" value="Aconitase"/>
    <property type="match status" value="1"/>
</dbReference>
<evidence type="ECO:0000256" key="6">
    <source>
        <dbReference type="ARBA" id="ARBA00021560"/>
    </source>
</evidence>
<evidence type="ECO:0000256" key="17">
    <source>
        <dbReference type="RuleBase" id="RU362038"/>
    </source>
</evidence>
<dbReference type="Gene3D" id="3.20.19.10">
    <property type="entry name" value="Aconitase, domain 4"/>
    <property type="match status" value="1"/>
</dbReference>
<comment type="cofactor">
    <cofactor evidence="17">
        <name>[4Fe-4S] cluster</name>
        <dbReference type="ChEBI" id="CHEBI:49883"/>
    </cofactor>
    <text evidence="17">Binds 1 [4Fe-4S] cluster per subunit.</text>
</comment>
<feature type="compositionally biased region" description="Polar residues" evidence="18">
    <location>
        <begin position="555"/>
        <end position="566"/>
    </location>
</feature>
<keyword evidence="11 17" id="KW-0411">Iron-sulfur</keyword>
<dbReference type="InterPro" id="IPR000573">
    <property type="entry name" value="AconitaseA/IPMdHydase_ssu_swvl"/>
</dbReference>
<gene>
    <name evidence="21" type="primary">LYS4</name>
    <name evidence="21" type="ORF">IWQ62_000668</name>
</gene>
<dbReference type="GO" id="GO:0019878">
    <property type="term" value="P:lysine biosynthetic process via aminoadipic acid"/>
    <property type="evidence" value="ECO:0007669"/>
    <property type="project" value="UniProtKB-UniRule"/>
</dbReference>
<dbReference type="NCBIfam" id="TIGR00139">
    <property type="entry name" value="h_aconitase"/>
    <property type="match status" value="1"/>
</dbReference>
<dbReference type="PANTHER" id="PTHR43822:SF2">
    <property type="entry name" value="HOMOACONITASE, MITOCHONDRIAL"/>
    <property type="match status" value="1"/>
</dbReference>
<feature type="compositionally biased region" description="Polar residues" evidence="18">
    <location>
        <begin position="534"/>
        <end position="545"/>
    </location>
</feature>
<dbReference type="GO" id="GO:0046872">
    <property type="term" value="F:metal ion binding"/>
    <property type="evidence" value="ECO:0007669"/>
    <property type="project" value="UniProtKB-UniRule"/>
</dbReference>
<evidence type="ECO:0000256" key="14">
    <source>
        <dbReference type="ARBA" id="ARBA00023239"/>
    </source>
</evidence>
<evidence type="ECO:0000256" key="7">
    <source>
        <dbReference type="ARBA" id="ARBA00022605"/>
    </source>
</evidence>
<comment type="caution">
    <text evidence="21">The sequence shown here is derived from an EMBL/GenBank/DDBJ whole genome shotgun (WGS) entry which is preliminary data.</text>
</comment>
<protein>
    <recommendedName>
        <fullName evidence="6 17">Homoaconitase, mitochondrial</fullName>
        <ecNumber evidence="5 17">4.2.1.36</ecNumber>
    </recommendedName>
    <alternativeName>
        <fullName evidence="16 17">Homoaconitate hydratase</fullName>
    </alternativeName>
</protein>
<dbReference type="SUPFAM" id="SSF52016">
    <property type="entry name" value="LeuD/IlvD-like"/>
    <property type="match status" value="1"/>
</dbReference>
<dbReference type="EMBL" id="JANBPY010000065">
    <property type="protein sequence ID" value="KAJ1969380.1"/>
    <property type="molecule type" value="Genomic_DNA"/>
</dbReference>
<dbReference type="InterPro" id="IPR001030">
    <property type="entry name" value="Acoase/IPM_deHydtase_lsu_aba"/>
</dbReference>
<keyword evidence="7 17" id="KW-0028">Amino-acid biosynthesis</keyword>
<dbReference type="OrthoDB" id="10262323at2759"/>
<name>A0A9W8E5T3_9FUNG</name>
<comment type="function">
    <text evidence="1 17">Catalyzes the reversible hydration of cis-homoaconitate to (2R,3S)-homoisocitrate, a step in the alpha-aminoadipate pathway for lysine biosynthesis.</text>
</comment>
<dbReference type="Pfam" id="PF00694">
    <property type="entry name" value="Aconitase_C"/>
    <property type="match status" value="1"/>
</dbReference>
<dbReference type="GO" id="GO:0004409">
    <property type="term" value="F:homoaconitate hydratase activity"/>
    <property type="evidence" value="ECO:0007669"/>
    <property type="project" value="UniProtKB-UniRule"/>
</dbReference>
<evidence type="ECO:0000256" key="8">
    <source>
        <dbReference type="ARBA" id="ARBA00022723"/>
    </source>
</evidence>
<dbReference type="InterPro" id="IPR018136">
    <property type="entry name" value="Aconitase_4Fe-4S_BS"/>
</dbReference>
<evidence type="ECO:0000259" key="19">
    <source>
        <dbReference type="Pfam" id="PF00330"/>
    </source>
</evidence>
<dbReference type="InterPro" id="IPR050067">
    <property type="entry name" value="IPM_dehydratase_rel_enz"/>
</dbReference>
<dbReference type="PROSITE" id="PS01244">
    <property type="entry name" value="ACONITASE_2"/>
    <property type="match status" value="1"/>
</dbReference>
<keyword evidence="9 17" id="KW-0809">Transit peptide</keyword>
<evidence type="ECO:0000256" key="5">
    <source>
        <dbReference type="ARBA" id="ARBA00012022"/>
    </source>
</evidence>
<dbReference type="InterPro" id="IPR004418">
    <property type="entry name" value="Homoaconitase_mito"/>
</dbReference>
<dbReference type="SUPFAM" id="SSF53732">
    <property type="entry name" value="Aconitase iron-sulfur domain"/>
    <property type="match status" value="1"/>
</dbReference>
<evidence type="ECO:0000256" key="2">
    <source>
        <dbReference type="ARBA" id="ARBA00004173"/>
    </source>
</evidence>
<dbReference type="PRINTS" id="PR00415">
    <property type="entry name" value="ACONITASE"/>
</dbReference>
<evidence type="ECO:0000256" key="13">
    <source>
        <dbReference type="ARBA" id="ARBA00023154"/>
    </source>
</evidence>
<feature type="domain" description="Aconitase/3-isopropylmalate dehydratase large subunit alpha/beta/alpha" evidence="19">
    <location>
        <begin position="81"/>
        <end position="525"/>
    </location>
</feature>
<keyword evidence="10 17" id="KW-0408">Iron</keyword>
<reference evidence="21" key="1">
    <citation type="submission" date="2022-07" db="EMBL/GenBank/DDBJ databases">
        <title>Phylogenomic reconstructions and comparative analyses of Kickxellomycotina fungi.</title>
        <authorList>
            <person name="Reynolds N.K."/>
            <person name="Stajich J.E."/>
            <person name="Barry K."/>
            <person name="Grigoriev I.V."/>
            <person name="Crous P."/>
            <person name="Smith M.E."/>
        </authorList>
    </citation>
    <scope>NUCLEOTIDE SEQUENCE</scope>
    <source>
        <strain evidence="21">RSA 1196</strain>
    </source>
</reference>
<keyword evidence="22" id="KW-1185">Reference proteome</keyword>
<keyword evidence="12 17" id="KW-0496">Mitochondrion</keyword>